<evidence type="ECO:0008006" key="4">
    <source>
        <dbReference type="Google" id="ProtNLM"/>
    </source>
</evidence>
<protein>
    <recommendedName>
        <fullName evidence="4">ABC-2 type transporter domain-containing protein</fullName>
    </recommendedName>
</protein>
<feature type="transmembrane region" description="Helical" evidence="1">
    <location>
        <begin position="213"/>
        <end position="233"/>
    </location>
</feature>
<evidence type="ECO:0000256" key="1">
    <source>
        <dbReference type="SAM" id="Phobius"/>
    </source>
</evidence>
<feature type="transmembrane region" description="Helical" evidence="1">
    <location>
        <begin position="16"/>
        <end position="35"/>
    </location>
</feature>
<name>J0DFC6_9BIFI</name>
<feature type="transmembrane region" description="Helical" evidence="1">
    <location>
        <begin position="92"/>
        <end position="121"/>
    </location>
</feature>
<feature type="transmembrane region" description="Helical" evidence="1">
    <location>
        <begin position="55"/>
        <end position="80"/>
    </location>
</feature>
<comment type="caution">
    <text evidence="2">The sequence shown here is derived from an EMBL/GenBank/DDBJ whole genome shotgun (WGS) entry which is preliminary data.</text>
</comment>
<dbReference type="EMBL" id="AGZS01000003">
    <property type="protein sequence ID" value="EJD64998.1"/>
    <property type="molecule type" value="Genomic_DNA"/>
</dbReference>
<dbReference type="HOGENOM" id="CLU_1146553_0_0_11"/>
<keyword evidence="3" id="KW-1185">Reference proteome</keyword>
<evidence type="ECO:0000313" key="3">
    <source>
        <dbReference type="Proteomes" id="UP000006415"/>
    </source>
</evidence>
<dbReference type="eggNOG" id="ENOG50314BD">
    <property type="taxonomic scope" value="Bacteria"/>
</dbReference>
<evidence type="ECO:0000313" key="2">
    <source>
        <dbReference type="EMBL" id="EJD64998.1"/>
    </source>
</evidence>
<sequence>MTTHLRELLALQSTRIIAVFTICLKLTLGLGILFTSKPGTSILIPITAGDDTTPFLIGILSVVAITGYFSHGTIVLDILANPNKLKIQLRRISAVSIVSVASLILAYLINWCIIEAIVVIGKLQLSFVPLQNMLFSLLNILLLAITYSLIGSGLGFTIISTAGTIFVYLGIMWGLPILAALSGAINPLLIQHFLQYTPASLTIWITSSQQLHWYWGVIGLFIWSFAIQLLGIIRLRTYKPWR</sequence>
<keyword evidence="1" id="KW-0472">Membrane</keyword>
<accession>J0DFC6</accession>
<organism evidence="2 3">
    <name type="scientific">Scardovia wiggsiae F0424</name>
    <dbReference type="NCBI Taxonomy" id="857290"/>
    <lineage>
        <taxon>Bacteria</taxon>
        <taxon>Bacillati</taxon>
        <taxon>Actinomycetota</taxon>
        <taxon>Actinomycetes</taxon>
        <taxon>Bifidobacteriales</taxon>
        <taxon>Bifidobacteriaceae</taxon>
        <taxon>Scardovia</taxon>
    </lineage>
</organism>
<gene>
    <name evidence="2" type="ORF">HMPREF9156_00873</name>
</gene>
<dbReference type="AlphaFoldDB" id="J0DFC6"/>
<reference evidence="2 3" key="1">
    <citation type="submission" date="2012-01" db="EMBL/GenBank/DDBJ databases">
        <title>The Genome Sequence of Scardovia wiggsiae F0424.</title>
        <authorList>
            <consortium name="The Broad Institute Genome Sequencing Platform"/>
            <person name="Earl A."/>
            <person name="Ward D."/>
            <person name="Feldgarden M."/>
            <person name="Gevers D."/>
            <person name="Izard J."/>
            <person name="Ganesan A."/>
            <person name="Baranova O.V."/>
            <person name="Blanton J.M."/>
            <person name="Tanner A.C."/>
            <person name="Mathney J."/>
            <person name="Dewhirst F.E."/>
            <person name="Young S.K."/>
            <person name="Zeng Q."/>
            <person name="Gargeya S."/>
            <person name="Fitzgerald M."/>
            <person name="Haas B."/>
            <person name="Abouelleil A."/>
            <person name="Alvarado L."/>
            <person name="Arachchi H.M."/>
            <person name="Berlin A."/>
            <person name="Chapman S.B."/>
            <person name="Gearin G."/>
            <person name="Goldberg J."/>
            <person name="Griggs A."/>
            <person name="Gujja S."/>
            <person name="Hansen M."/>
            <person name="Heiman D."/>
            <person name="Howarth C."/>
            <person name="Larimer J."/>
            <person name="Lui A."/>
            <person name="MacDonald P.J.P."/>
            <person name="McCowen C."/>
            <person name="Montmayeur A."/>
            <person name="Murphy C."/>
            <person name="Neiman D."/>
            <person name="Pearson M."/>
            <person name="Priest M."/>
            <person name="Roberts A."/>
            <person name="Saif S."/>
            <person name="Shea T."/>
            <person name="Sisk P."/>
            <person name="Stolte C."/>
            <person name="Sykes S."/>
            <person name="Wortman J."/>
            <person name="Nusbaum C."/>
            <person name="Birren B."/>
        </authorList>
    </citation>
    <scope>NUCLEOTIDE SEQUENCE [LARGE SCALE GENOMIC DNA]</scope>
    <source>
        <strain evidence="2 3">F0424</strain>
    </source>
</reference>
<dbReference type="Proteomes" id="UP000006415">
    <property type="component" value="Unassembled WGS sequence"/>
</dbReference>
<keyword evidence="1" id="KW-0812">Transmembrane</keyword>
<feature type="transmembrane region" description="Helical" evidence="1">
    <location>
        <begin position="133"/>
        <end position="159"/>
    </location>
</feature>
<feature type="transmembrane region" description="Helical" evidence="1">
    <location>
        <begin position="166"/>
        <end position="193"/>
    </location>
</feature>
<dbReference type="STRING" id="857290.HMPREF9156_00873"/>
<keyword evidence="1" id="KW-1133">Transmembrane helix</keyword>
<proteinExistence type="predicted"/>